<evidence type="ECO:0000259" key="12">
    <source>
        <dbReference type="PROSITE" id="PS50883"/>
    </source>
</evidence>
<organism evidence="15 16">
    <name type="scientific">Thiorhodococcus mannitoliphagus</name>
    <dbReference type="NCBI Taxonomy" id="329406"/>
    <lineage>
        <taxon>Bacteria</taxon>
        <taxon>Pseudomonadati</taxon>
        <taxon>Pseudomonadota</taxon>
        <taxon>Gammaproteobacteria</taxon>
        <taxon>Chromatiales</taxon>
        <taxon>Chromatiaceae</taxon>
        <taxon>Thiorhodococcus</taxon>
    </lineage>
</organism>
<dbReference type="GO" id="GO:0071732">
    <property type="term" value="P:cellular response to nitric oxide"/>
    <property type="evidence" value="ECO:0007669"/>
    <property type="project" value="UniProtKB-ARBA"/>
</dbReference>
<feature type="transmembrane region" description="Helical" evidence="10">
    <location>
        <begin position="88"/>
        <end position="109"/>
    </location>
</feature>
<dbReference type="Gene3D" id="1.10.3430.10">
    <property type="entry name" value="Ammonium transporter AmtB like domains"/>
    <property type="match status" value="1"/>
</dbReference>
<feature type="transmembrane region" description="Helical" evidence="10">
    <location>
        <begin position="158"/>
        <end position="177"/>
    </location>
</feature>
<dbReference type="SUPFAM" id="SSF55073">
    <property type="entry name" value="Nucleotide cyclase"/>
    <property type="match status" value="1"/>
</dbReference>
<dbReference type="PANTHER" id="PTHR44757">
    <property type="entry name" value="DIGUANYLATE CYCLASE DGCP"/>
    <property type="match status" value="1"/>
</dbReference>
<dbReference type="InterPro" id="IPR000014">
    <property type="entry name" value="PAS"/>
</dbReference>
<dbReference type="NCBIfam" id="TIGR00836">
    <property type="entry name" value="amt"/>
    <property type="match status" value="1"/>
</dbReference>
<dbReference type="Pfam" id="PF00909">
    <property type="entry name" value="Ammonium_transp"/>
    <property type="match status" value="1"/>
</dbReference>
<evidence type="ECO:0000256" key="3">
    <source>
        <dbReference type="ARBA" id="ARBA00005887"/>
    </source>
</evidence>
<sequence length="1022" mass="111726">MSDPSSIAWILLCAFLVFLMQAGFLCLETGLVRSKNSINVAIKNITDLCLSGLIFWCFGYALMFGPTYGGWVGTSGFLLGADTSPWTLSFFVFQAMFCSTSATIVSGAVAERMRFLAYGLTAVMMVALIYPITGHWAWGGTPDAEPEGWLARLGFIDFAGSTVVHSVGGWVSLAAVLRLGPRQGRFDTAGRSSIQGGNLPLAALGVILLWFGWFGFNGGSTLALNAQVPLILLNTFLAAAGGGVAAMAFSYARRGYAVALDLLNGVIGGLVGITASCHLQEPALAVLIGAVAGLLVVLGTRWLEQLRIDDAVGAIPAHLFAGIWGTIAVALFAPESAFTLTGDRTQQFWVQALGILSIGAYAFLVSMAALWVIDRVYALRVDPESERVGLNVAEHGASTEILELLGEMDQQRRRGDFSQPVTAEPNTEVGQIARQYNHVLQRVKEEIHRREDLLQALTASESRKSAILDAVLDCIITIDRRGRVLELNPAATRTFGCSKRSALGRALVDIMIPPERRDAFEQALARGFVDDGRFLLDQRTQTILQRVDGETFPAELSVSQVLVGPRPEFTLHVRDATRQREIQRRLHQLAHYDSLTGVSNRNHFRQGLSFYLMTDSPRQAAVLFLDLDRFKTINDTLGHGAGDQLLHAVAGRLRECIRSDDLLARWGGDEFVIALLGVEGEQAVAQKAQHIVEVLAQPHLLGDRPVRSPASIGVAVYPDGGDSAELLIRNADLALYQAKHAGRNTSRFFTPELAHQLSERLDCENDLRDALEREEFEVFYQPQLMIDSDELMGLEALLRWRHPAKGLVSPAIFIPILEEVGLIDAVGEWVIRQVCRQHRAWQTKGLRPPRVAVNVSGRQFLHAGFAETVARILAEEGQPANSLELEITETVLARDTAQCIETLQALKGLGLEIALDDFGTGYSSLSYLKRFPIDTIKLDRSFVSECDTKEEDAAICAAIISLGRTLGLKTVAEGVEQEGQRDFLRKEGCLSYQGFLFSPAVPEHELMALLSERAAGSRDRGH</sequence>
<feature type="transmembrane region" description="Helical" evidence="10">
    <location>
        <begin position="315"/>
        <end position="333"/>
    </location>
</feature>
<evidence type="ECO:0000259" key="14">
    <source>
        <dbReference type="PROSITE" id="PS50887"/>
    </source>
</evidence>
<dbReference type="RefSeq" id="WP_164654191.1">
    <property type="nucleotide sequence ID" value="NZ_JAAIJR010000044.1"/>
</dbReference>
<dbReference type="InterPro" id="IPR052155">
    <property type="entry name" value="Biofilm_reg_signaling"/>
</dbReference>
<feature type="domain" description="PAS" evidence="11">
    <location>
        <begin position="460"/>
        <end position="531"/>
    </location>
</feature>
<feature type="domain" description="GGDEF" evidence="14">
    <location>
        <begin position="618"/>
        <end position="751"/>
    </location>
</feature>
<keyword evidence="16" id="KW-1185">Reference proteome</keyword>
<dbReference type="NCBIfam" id="TIGR00229">
    <property type="entry name" value="sensory_box"/>
    <property type="match status" value="1"/>
</dbReference>
<dbReference type="PROSITE" id="PS50885">
    <property type="entry name" value="HAMP"/>
    <property type="match status" value="1"/>
</dbReference>
<evidence type="ECO:0000256" key="2">
    <source>
        <dbReference type="ARBA" id="ARBA00004141"/>
    </source>
</evidence>
<comment type="similarity">
    <text evidence="3">Belongs to the ammonia transporter channel (TC 1.A.11.2) family.</text>
</comment>
<dbReference type="InterPro" id="IPR029787">
    <property type="entry name" value="Nucleotide_cyclase"/>
</dbReference>
<dbReference type="AlphaFoldDB" id="A0A6P1DSM2"/>
<dbReference type="SMART" id="SM00091">
    <property type="entry name" value="PAS"/>
    <property type="match status" value="1"/>
</dbReference>
<feature type="transmembrane region" description="Helical" evidence="10">
    <location>
        <begin position="348"/>
        <end position="373"/>
    </location>
</feature>
<evidence type="ECO:0000256" key="1">
    <source>
        <dbReference type="ARBA" id="ARBA00001946"/>
    </source>
</evidence>
<dbReference type="EC" id="3.1.4.52" evidence="4"/>
<dbReference type="InterPro" id="IPR024041">
    <property type="entry name" value="NH4_transpt_AmtB-like_dom"/>
</dbReference>
<dbReference type="GO" id="GO:0008519">
    <property type="term" value="F:ammonium channel activity"/>
    <property type="evidence" value="ECO:0007669"/>
    <property type="project" value="InterPro"/>
</dbReference>
<dbReference type="EMBL" id="JAAIJR010000044">
    <property type="protein sequence ID" value="NEX21088.1"/>
    <property type="molecule type" value="Genomic_DNA"/>
</dbReference>
<dbReference type="FunFam" id="3.20.20.450:FF:000001">
    <property type="entry name" value="Cyclic di-GMP phosphodiesterase yahA"/>
    <property type="match status" value="1"/>
</dbReference>
<keyword evidence="6 10" id="KW-0812">Transmembrane</keyword>
<evidence type="ECO:0000313" key="15">
    <source>
        <dbReference type="EMBL" id="NEX21088.1"/>
    </source>
</evidence>
<reference evidence="16" key="1">
    <citation type="journal article" date="2020" name="Microbiol. Resour. Announc.">
        <title>Draft Genome Sequences of Thiorhodococcus mannitoliphagus and Thiorhodococcus minor, Purple Sulfur Photosynthetic Bacteria in the Gammaproteobacterial Family Chromatiaceae.</title>
        <authorList>
            <person name="Aviles F.A."/>
            <person name="Meyer T.E."/>
            <person name="Kyndt J.A."/>
        </authorList>
    </citation>
    <scope>NUCLEOTIDE SEQUENCE [LARGE SCALE GENOMIC DNA]</scope>
    <source>
        <strain evidence="16">DSM 18266</strain>
    </source>
</reference>
<evidence type="ECO:0000259" key="13">
    <source>
        <dbReference type="PROSITE" id="PS50885"/>
    </source>
</evidence>
<dbReference type="PRINTS" id="PR00342">
    <property type="entry name" value="RHESUSRHD"/>
</dbReference>
<feature type="transmembrane region" description="Helical" evidence="10">
    <location>
        <begin position="282"/>
        <end position="303"/>
    </location>
</feature>
<dbReference type="Gene3D" id="3.20.20.450">
    <property type="entry name" value="EAL domain"/>
    <property type="match status" value="1"/>
</dbReference>
<dbReference type="SUPFAM" id="SSF111352">
    <property type="entry name" value="Ammonium transporter"/>
    <property type="match status" value="1"/>
</dbReference>
<dbReference type="InterPro" id="IPR001905">
    <property type="entry name" value="Ammonium_transpt"/>
</dbReference>
<dbReference type="InterPro" id="IPR003660">
    <property type="entry name" value="HAMP_dom"/>
</dbReference>
<dbReference type="PROSITE" id="PS50883">
    <property type="entry name" value="EAL"/>
    <property type="match status" value="1"/>
</dbReference>
<comment type="subcellular location">
    <subcellularLocation>
        <location evidence="2">Membrane</location>
        <topology evidence="2">Multi-pass membrane protein</topology>
    </subcellularLocation>
</comment>
<evidence type="ECO:0000256" key="7">
    <source>
        <dbReference type="ARBA" id="ARBA00022989"/>
    </source>
</evidence>
<keyword evidence="5" id="KW-0973">c-di-GMP</keyword>
<gene>
    <name evidence="15" type="primary">amt</name>
    <name evidence="15" type="ORF">G3480_12320</name>
</gene>
<dbReference type="Pfam" id="PF00563">
    <property type="entry name" value="EAL"/>
    <property type="match status" value="1"/>
</dbReference>
<dbReference type="SMART" id="SM00052">
    <property type="entry name" value="EAL"/>
    <property type="match status" value="1"/>
</dbReference>
<dbReference type="SUPFAM" id="SSF141868">
    <property type="entry name" value="EAL domain-like"/>
    <property type="match status" value="1"/>
</dbReference>
<dbReference type="CDD" id="cd01949">
    <property type="entry name" value="GGDEF"/>
    <property type="match status" value="1"/>
</dbReference>
<dbReference type="InterPro" id="IPR000160">
    <property type="entry name" value="GGDEF_dom"/>
</dbReference>
<feature type="transmembrane region" description="Helical" evidence="10">
    <location>
        <begin position="116"/>
        <end position="138"/>
    </location>
</feature>
<dbReference type="InterPro" id="IPR035919">
    <property type="entry name" value="EAL_sf"/>
</dbReference>
<evidence type="ECO:0000256" key="4">
    <source>
        <dbReference type="ARBA" id="ARBA00012282"/>
    </source>
</evidence>
<dbReference type="InterPro" id="IPR013767">
    <property type="entry name" value="PAS_fold"/>
</dbReference>
<proteinExistence type="inferred from homology"/>
<feature type="domain" description="EAL" evidence="12">
    <location>
        <begin position="760"/>
        <end position="1014"/>
    </location>
</feature>
<dbReference type="InterPro" id="IPR001633">
    <property type="entry name" value="EAL_dom"/>
</dbReference>
<feature type="transmembrane region" description="Helical" evidence="10">
    <location>
        <begin position="6"/>
        <end position="27"/>
    </location>
</feature>
<dbReference type="PANTHER" id="PTHR44757:SF2">
    <property type="entry name" value="BIOFILM ARCHITECTURE MAINTENANCE PROTEIN MBAA"/>
    <property type="match status" value="1"/>
</dbReference>
<dbReference type="InterPro" id="IPR043128">
    <property type="entry name" value="Rev_trsase/Diguanyl_cyclase"/>
</dbReference>
<dbReference type="SUPFAM" id="SSF55785">
    <property type="entry name" value="PYP-like sensor domain (PAS domain)"/>
    <property type="match status" value="1"/>
</dbReference>
<keyword evidence="8 10" id="KW-0472">Membrane</keyword>
<dbReference type="InterPro" id="IPR029020">
    <property type="entry name" value="Ammonium/urea_transptr"/>
</dbReference>
<dbReference type="GO" id="GO:0007165">
    <property type="term" value="P:signal transduction"/>
    <property type="evidence" value="ECO:0007669"/>
    <property type="project" value="InterPro"/>
</dbReference>
<feature type="transmembrane region" description="Helical" evidence="10">
    <location>
        <begin position="198"/>
        <end position="216"/>
    </location>
</feature>
<dbReference type="Pfam" id="PF00990">
    <property type="entry name" value="GGDEF"/>
    <property type="match status" value="1"/>
</dbReference>
<comment type="caution">
    <text evidence="15">The sequence shown here is derived from an EMBL/GenBank/DDBJ whole genome shotgun (WGS) entry which is preliminary data.</text>
</comment>
<protein>
    <recommendedName>
        <fullName evidence="4">cyclic-guanylate-specific phosphodiesterase</fullName>
        <ecNumber evidence="4">3.1.4.52</ecNumber>
    </recommendedName>
</protein>
<dbReference type="InterPro" id="IPR035965">
    <property type="entry name" value="PAS-like_dom_sf"/>
</dbReference>
<dbReference type="FunFam" id="3.30.70.270:FF:000001">
    <property type="entry name" value="Diguanylate cyclase domain protein"/>
    <property type="match status" value="1"/>
</dbReference>
<dbReference type="InterPro" id="IPR002229">
    <property type="entry name" value="RhesusRHD"/>
</dbReference>
<dbReference type="CDD" id="cd01948">
    <property type="entry name" value="EAL"/>
    <property type="match status" value="1"/>
</dbReference>
<feature type="transmembrane region" description="Helical" evidence="10">
    <location>
        <begin position="228"/>
        <end position="249"/>
    </location>
</feature>
<dbReference type="Gene3D" id="3.30.70.270">
    <property type="match status" value="1"/>
</dbReference>
<comment type="catalytic activity">
    <reaction evidence="9">
        <text>3',3'-c-di-GMP + H2O = 5'-phosphoguanylyl(3'-&gt;5')guanosine + H(+)</text>
        <dbReference type="Rhea" id="RHEA:24902"/>
        <dbReference type="ChEBI" id="CHEBI:15377"/>
        <dbReference type="ChEBI" id="CHEBI:15378"/>
        <dbReference type="ChEBI" id="CHEBI:58754"/>
        <dbReference type="ChEBI" id="CHEBI:58805"/>
        <dbReference type="EC" id="3.1.4.52"/>
    </reaction>
    <physiologicalReaction direction="left-to-right" evidence="9">
        <dbReference type="Rhea" id="RHEA:24903"/>
    </physiologicalReaction>
</comment>
<dbReference type="Proteomes" id="UP000471640">
    <property type="component" value="Unassembled WGS sequence"/>
</dbReference>
<name>A0A6P1DSM2_9GAMM</name>
<feature type="transmembrane region" description="Helical" evidence="10">
    <location>
        <begin position="48"/>
        <end position="68"/>
    </location>
</feature>
<evidence type="ECO:0000259" key="11">
    <source>
        <dbReference type="PROSITE" id="PS50112"/>
    </source>
</evidence>
<dbReference type="PROSITE" id="PS50887">
    <property type="entry name" value="GGDEF"/>
    <property type="match status" value="1"/>
</dbReference>
<accession>A0A6P1DSM2</accession>
<dbReference type="Pfam" id="PF00989">
    <property type="entry name" value="PAS"/>
    <property type="match status" value="1"/>
</dbReference>
<evidence type="ECO:0000256" key="9">
    <source>
        <dbReference type="ARBA" id="ARBA00051114"/>
    </source>
</evidence>
<evidence type="ECO:0000256" key="10">
    <source>
        <dbReference type="SAM" id="Phobius"/>
    </source>
</evidence>
<dbReference type="GO" id="GO:0005886">
    <property type="term" value="C:plasma membrane"/>
    <property type="evidence" value="ECO:0007669"/>
    <property type="project" value="InterPro"/>
</dbReference>
<evidence type="ECO:0000256" key="6">
    <source>
        <dbReference type="ARBA" id="ARBA00022692"/>
    </source>
</evidence>
<evidence type="ECO:0000256" key="8">
    <source>
        <dbReference type="ARBA" id="ARBA00023136"/>
    </source>
</evidence>
<dbReference type="NCBIfam" id="TIGR00254">
    <property type="entry name" value="GGDEF"/>
    <property type="match status" value="1"/>
</dbReference>
<dbReference type="GO" id="GO:0071111">
    <property type="term" value="F:cyclic-guanylate-specific phosphodiesterase activity"/>
    <property type="evidence" value="ECO:0007669"/>
    <property type="project" value="UniProtKB-EC"/>
</dbReference>
<dbReference type="PROSITE" id="PS50112">
    <property type="entry name" value="PAS"/>
    <property type="match status" value="1"/>
</dbReference>
<evidence type="ECO:0000313" key="16">
    <source>
        <dbReference type="Proteomes" id="UP000471640"/>
    </source>
</evidence>
<dbReference type="Gene3D" id="3.30.450.20">
    <property type="entry name" value="PAS domain"/>
    <property type="match status" value="1"/>
</dbReference>
<reference evidence="15 16" key="2">
    <citation type="submission" date="2020-02" db="EMBL/GenBank/DDBJ databases">
        <title>Genome sequences of Thiorhodococcus mannitoliphagus and Thiorhodococcus minor, purple sulfur photosynthetic bacteria in the gammaproteobacterial family, Chromatiaceae.</title>
        <authorList>
            <person name="Aviles F.A."/>
            <person name="Meyer T.E."/>
            <person name="Kyndt J.A."/>
        </authorList>
    </citation>
    <scope>NUCLEOTIDE SEQUENCE [LARGE SCALE GENOMIC DNA]</scope>
    <source>
        <strain evidence="15 16">DSM 18266</strain>
    </source>
</reference>
<dbReference type="GO" id="GO:0006355">
    <property type="term" value="P:regulation of DNA-templated transcription"/>
    <property type="evidence" value="ECO:0007669"/>
    <property type="project" value="InterPro"/>
</dbReference>
<dbReference type="CDD" id="cd00130">
    <property type="entry name" value="PAS"/>
    <property type="match status" value="1"/>
</dbReference>
<keyword evidence="7 10" id="KW-1133">Transmembrane helix</keyword>
<comment type="cofactor">
    <cofactor evidence="1">
        <name>Mg(2+)</name>
        <dbReference type="ChEBI" id="CHEBI:18420"/>
    </cofactor>
</comment>
<feature type="domain" description="HAMP" evidence="13">
    <location>
        <begin position="410"/>
        <end position="448"/>
    </location>
</feature>
<evidence type="ECO:0000256" key="5">
    <source>
        <dbReference type="ARBA" id="ARBA00022636"/>
    </source>
</evidence>
<dbReference type="SMART" id="SM00267">
    <property type="entry name" value="GGDEF"/>
    <property type="match status" value="1"/>
</dbReference>